<dbReference type="SUPFAM" id="SSF50494">
    <property type="entry name" value="Trypsin-like serine proteases"/>
    <property type="match status" value="1"/>
</dbReference>
<proteinExistence type="predicted"/>
<dbReference type="SMART" id="SM00020">
    <property type="entry name" value="Tryp_SPc"/>
    <property type="match status" value="1"/>
</dbReference>
<dbReference type="InterPro" id="IPR018114">
    <property type="entry name" value="TRYPSIN_HIS"/>
</dbReference>
<dbReference type="FunFam" id="2.40.10.10:FF:000002">
    <property type="entry name" value="Transmembrane protease serine"/>
    <property type="match status" value="1"/>
</dbReference>
<keyword evidence="6" id="KW-1185">Reference proteome</keyword>
<keyword evidence="2" id="KW-0720">Serine protease</keyword>
<dbReference type="PANTHER" id="PTHR24252:SF7">
    <property type="entry name" value="HYALIN"/>
    <property type="match status" value="1"/>
</dbReference>
<dbReference type="PRINTS" id="PR00722">
    <property type="entry name" value="CHYMOTRYPSIN"/>
</dbReference>
<dbReference type="EMBL" id="QZFV01000095">
    <property type="protein sequence ID" value="RJQ83574.1"/>
    <property type="molecule type" value="Genomic_DNA"/>
</dbReference>
<dbReference type="Gene3D" id="2.40.10.10">
    <property type="entry name" value="Trypsin-like serine proteases"/>
    <property type="match status" value="2"/>
</dbReference>
<keyword evidence="2" id="KW-0378">Hydrolase</keyword>
<sequence length="275" mass="28873">MDTGRTIPLTRRWISLLTRSAVAAAACLTAASLATPAAAASPPSANGTAVVGGSRASQGEFPWMVRISDGCGGALYTERIVLTAAHCVDRTGKDTSITATLGVVDLHDSSATKVRSTYVYRSPTYDTTGGDWALIKLARPVRGIPTLPLATAADYNKGKFTVAGWGYTVEDGNQQRYLQKAEVPFVDDQTCRSQGGEYDGLQPDAEICAGYVDEGGVDSCQGDSGGPLFRRDDADQWIQVGITSWGTGCARPHAPGVYTEVSTFAADIAAAAKKI</sequence>
<evidence type="ECO:0000256" key="1">
    <source>
        <dbReference type="ARBA" id="ARBA00023157"/>
    </source>
</evidence>
<dbReference type="GO" id="GO:0004252">
    <property type="term" value="F:serine-type endopeptidase activity"/>
    <property type="evidence" value="ECO:0007669"/>
    <property type="project" value="InterPro"/>
</dbReference>
<dbReference type="InterPro" id="IPR043504">
    <property type="entry name" value="Peptidase_S1_PA_chymotrypsin"/>
</dbReference>
<dbReference type="AlphaFoldDB" id="A0A419I1P2"/>
<dbReference type="PROSITE" id="PS00134">
    <property type="entry name" value="TRYPSIN_HIS"/>
    <property type="match status" value="1"/>
</dbReference>
<feature type="chain" id="PRO_5019167662" evidence="3">
    <location>
        <begin position="40"/>
        <end position="275"/>
    </location>
</feature>
<evidence type="ECO:0000313" key="5">
    <source>
        <dbReference type="EMBL" id="RJQ83574.1"/>
    </source>
</evidence>
<organism evidence="5 6">
    <name type="scientific">Amycolatopsis panacis</name>
    <dbReference type="NCBI Taxonomy" id="2340917"/>
    <lineage>
        <taxon>Bacteria</taxon>
        <taxon>Bacillati</taxon>
        <taxon>Actinomycetota</taxon>
        <taxon>Actinomycetes</taxon>
        <taxon>Pseudonocardiales</taxon>
        <taxon>Pseudonocardiaceae</taxon>
        <taxon>Amycolatopsis</taxon>
    </lineage>
</organism>
<name>A0A419I1P2_9PSEU</name>
<dbReference type="PROSITE" id="PS50240">
    <property type="entry name" value="TRYPSIN_DOM"/>
    <property type="match status" value="1"/>
</dbReference>
<evidence type="ECO:0000256" key="2">
    <source>
        <dbReference type="RuleBase" id="RU363034"/>
    </source>
</evidence>
<gene>
    <name evidence="5" type="ORF">D5S19_19700</name>
</gene>
<reference evidence="5 6" key="1">
    <citation type="submission" date="2018-09" db="EMBL/GenBank/DDBJ databases">
        <title>YIM PH 21725 draft genome.</title>
        <authorList>
            <person name="Miao C."/>
        </authorList>
    </citation>
    <scope>NUCLEOTIDE SEQUENCE [LARGE SCALE GENOMIC DNA]</scope>
    <source>
        <strain evidence="6">YIM PH21725</strain>
    </source>
</reference>
<dbReference type="OrthoDB" id="1496095at2"/>
<dbReference type="InterPro" id="IPR009003">
    <property type="entry name" value="Peptidase_S1_PA"/>
</dbReference>
<dbReference type="Pfam" id="PF00089">
    <property type="entry name" value="Trypsin"/>
    <property type="match status" value="1"/>
</dbReference>
<dbReference type="InterPro" id="IPR001314">
    <property type="entry name" value="Peptidase_S1A"/>
</dbReference>
<protein>
    <submittedName>
        <fullName evidence="5">Serine protease</fullName>
    </submittedName>
</protein>
<dbReference type="PROSITE" id="PS00135">
    <property type="entry name" value="TRYPSIN_SER"/>
    <property type="match status" value="1"/>
</dbReference>
<dbReference type="Proteomes" id="UP000285112">
    <property type="component" value="Unassembled WGS sequence"/>
</dbReference>
<accession>A0A419I1P2</accession>
<keyword evidence="2 5" id="KW-0645">Protease</keyword>
<dbReference type="GO" id="GO:0006508">
    <property type="term" value="P:proteolysis"/>
    <property type="evidence" value="ECO:0007669"/>
    <property type="project" value="UniProtKB-KW"/>
</dbReference>
<keyword evidence="1" id="KW-1015">Disulfide bond</keyword>
<dbReference type="InterPro" id="IPR001254">
    <property type="entry name" value="Trypsin_dom"/>
</dbReference>
<evidence type="ECO:0000256" key="3">
    <source>
        <dbReference type="SAM" id="SignalP"/>
    </source>
</evidence>
<dbReference type="InterPro" id="IPR033116">
    <property type="entry name" value="TRYPSIN_SER"/>
</dbReference>
<comment type="caution">
    <text evidence="5">The sequence shown here is derived from an EMBL/GenBank/DDBJ whole genome shotgun (WGS) entry which is preliminary data.</text>
</comment>
<dbReference type="CDD" id="cd00190">
    <property type="entry name" value="Tryp_SPc"/>
    <property type="match status" value="1"/>
</dbReference>
<dbReference type="PANTHER" id="PTHR24252">
    <property type="entry name" value="ACROSIN-RELATED"/>
    <property type="match status" value="1"/>
</dbReference>
<keyword evidence="3" id="KW-0732">Signal</keyword>
<feature type="signal peptide" evidence="3">
    <location>
        <begin position="1"/>
        <end position="39"/>
    </location>
</feature>
<feature type="domain" description="Peptidase S1" evidence="4">
    <location>
        <begin position="50"/>
        <end position="273"/>
    </location>
</feature>
<evidence type="ECO:0000313" key="6">
    <source>
        <dbReference type="Proteomes" id="UP000285112"/>
    </source>
</evidence>
<evidence type="ECO:0000259" key="4">
    <source>
        <dbReference type="PROSITE" id="PS50240"/>
    </source>
</evidence>